<reference evidence="2 3" key="1">
    <citation type="submission" date="2020-11" db="EMBL/GenBank/DDBJ databases">
        <title>Kefir isolates.</title>
        <authorList>
            <person name="Marcisauskas S."/>
            <person name="Kim Y."/>
            <person name="Blasche S."/>
        </authorList>
    </citation>
    <scope>NUCLEOTIDE SEQUENCE [LARGE SCALE GENOMIC DNA]</scope>
    <source>
        <strain evidence="2 3">KR</strain>
    </source>
</reference>
<keyword evidence="3" id="KW-1185">Reference proteome</keyword>
<evidence type="ECO:0000313" key="2">
    <source>
        <dbReference type="EMBL" id="KAG0660611.1"/>
    </source>
</evidence>
<protein>
    <submittedName>
        <fullName evidence="2">Uncharacterized protein</fullName>
    </submittedName>
</protein>
<dbReference type="EMBL" id="PUHQ01000042">
    <property type="protein sequence ID" value="KAG0660611.1"/>
    <property type="molecule type" value="Genomic_DNA"/>
</dbReference>
<dbReference type="OrthoDB" id="3361009at2759"/>
<evidence type="ECO:0000256" key="1">
    <source>
        <dbReference type="SAM" id="MobiDB-lite"/>
    </source>
</evidence>
<organism evidence="2 3">
    <name type="scientific">Rhodotorula mucilaginosa</name>
    <name type="common">Yeast</name>
    <name type="synonym">Rhodotorula rubra</name>
    <dbReference type="NCBI Taxonomy" id="5537"/>
    <lineage>
        <taxon>Eukaryota</taxon>
        <taxon>Fungi</taxon>
        <taxon>Dikarya</taxon>
        <taxon>Basidiomycota</taxon>
        <taxon>Pucciniomycotina</taxon>
        <taxon>Microbotryomycetes</taxon>
        <taxon>Sporidiobolales</taxon>
        <taxon>Sporidiobolaceae</taxon>
        <taxon>Rhodotorula</taxon>
    </lineage>
</organism>
<dbReference type="Proteomes" id="UP000777482">
    <property type="component" value="Unassembled WGS sequence"/>
</dbReference>
<proteinExistence type="predicted"/>
<name>A0A9P6W0M5_RHOMI</name>
<gene>
    <name evidence="2" type="ORF">C6P46_004474</name>
</gene>
<accession>A0A9P6W0M5</accession>
<feature type="region of interest" description="Disordered" evidence="1">
    <location>
        <begin position="38"/>
        <end position="68"/>
    </location>
</feature>
<comment type="caution">
    <text evidence="2">The sequence shown here is derived from an EMBL/GenBank/DDBJ whole genome shotgun (WGS) entry which is preliminary data.</text>
</comment>
<dbReference type="AlphaFoldDB" id="A0A9P6W0M5"/>
<evidence type="ECO:0000313" key="3">
    <source>
        <dbReference type="Proteomes" id="UP000777482"/>
    </source>
</evidence>
<sequence length="117" mass="12361">MAGHALAYDASNRMIARSVENGEGRGGHFNQITQRWEAADERPEIPASQGASTMPDSDGGSVKTGPSFTQQVNGFAKRFAGKLTGKDHEVAMGDALLEGKDVQEARATAEAVKAQQS</sequence>